<dbReference type="GeneID" id="85407824"/>
<keyword evidence="1" id="KW-0539">Nucleus</keyword>
<dbReference type="PANTHER" id="PTHR37540">
    <property type="entry name" value="TRANSCRIPTION FACTOR (ACR-2), PUTATIVE-RELATED-RELATED"/>
    <property type="match status" value="1"/>
</dbReference>
<proteinExistence type="predicted"/>
<evidence type="ECO:0000313" key="3">
    <source>
        <dbReference type="EMBL" id="KAK1497927.1"/>
    </source>
</evidence>
<feature type="region of interest" description="Disordered" evidence="2">
    <location>
        <begin position="66"/>
        <end position="93"/>
    </location>
</feature>
<name>A0ABQ9R8A3_9PEZI</name>
<keyword evidence="4" id="KW-1185">Reference proteome</keyword>
<dbReference type="Pfam" id="PF11951">
    <property type="entry name" value="Fungal_trans_2"/>
    <property type="match status" value="2"/>
</dbReference>
<dbReference type="Proteomes" id="UP001227543">
    <property type="component" value="Unassembled WGS sequence"/>
</dbReference>
<feature type="region of interest" description="Disordered" evidence="2">
    <location>
        <begin position="556"/>
        <end position="576"/>
    </location>
</feature>
<evidence type="ECO:0000256" key="2">
    <source>
        <dbReference type="SAM" id="MobiDB-lite"/>
    </source>
</evidence>
<dbReference type="InterPro" id="IPR021858">
    <property type="entry name" value="Fun_TF"/>
</dbReference>
<evidence type="ECO:0000313" key="4">
    <source>
        <dbReference type="Proteomes" id="UP001227543"/>
    </source>
</evidence>
<comment type="caution">
    <text evidence="3">The sequence shown here is derived from an EMBL/GenBank/DDBJ whole genome shotgun (WGS) entry which is preliminary data.</text>
</comment>
<organism evidence="3 4">
    <name type="scientific">Colletotrichum tamarilloi</name>
    <dbReference type="NCBI Taxonomy" id="1209934"/>
    <lineage>
        <taxon>Eukaryota</taxon>
        <taxon>Fungi</taxon>
        <taxon>Dikarya</taxon>
        <taxon>Ascomycota</taxon>
        <taxon>Pezizomycotina</taxon>
        <taxon>Sordariomycetes</taxon>
        <taxon>Hypocreomycetidae</taxon>
        <taxon>Glomerellales</taxon>
        <taxon>Glomerellaceae</taxon>
        <taxon>Colletotrichum</taxon>
        <taxon>Colletotrichum acutatum species complex</taxon>
    </lineage>
</organism>
<reference evidence="3 4" key="1">
    <citation type="submission" date="2016-10" db="EMBL/GenBank/DDBJ databases">
        <title>The genome sequence of Colletotrichum fioriniae PJ7.</title>
        <authorList>
            <person name="Baroncelli R."/>
        </authorList>
    </citation>
    <scope>NUCLEOTIDE SEQUENCE [LARGE SCALE GENOMIC DNA]</scope>
    <source>
        <strain evidence="3 4">Tom-12</strain>
    </source>
</reference>
<evidence type="ECO:0000256" key="1">
    <source>
        <dbReference type="ARBA" id="ARBA00023242"/>
    </source>
</evidence>
<protein>
    <recommendedName>
        <fullName evidence="5">Fungal specific transcription factor domain-containing protein</fullName>
    </recommendedName>
</protein>
<gene>
    <name evidence="3" type="ORF">CTAM01_07564</name>
</gene>
<evidence type="ECO:0008006" key="5">
    <source>
        <dbReference type="Google" id="ProtNLM"/>
    </source>
</evidence>
<dbReference type="EMBL" id="MLFU01000024">
    <property type="protein sequence ID" value="KAK1497927.1"/>
    <property type="molecule type" value="Genomic_DNA"/>
</dbReference>
<accession>A0ABQ9R8A3</accession>
<dbReference type="RefSeq" id="XP_060381640.1">
    <property type="nucleotide sequence ID" value="XM_060523586.1"/>
</dbReference>
<sequence>MGPKSDFKFITVDATEGSFQTASKSTRSHAIRTAIQRGRSELGSSTASISQDTIKQKAQLKGRFRLAGTTLKSTKPKSPKHLQEQEKEQEDVQSTRCSHSALIMRVTLALAAEFLTATMPLLDVKLQREGYQQKGEAMRMIRDRLASQESARSASNDLSVLAGVAMLGSVEAFQGHFSAANVHLTGLHAMIEARGGPETIKHDYILCRCINWIDIQVASGLGRVPKFPMFHTLAQVSLPPSVVNRARTPSLRHLEKLGGHNPDESDEPLRIFVALRQAILSQAGGAVSVSADDIRIVMNTADSTILHFLYVERRTATPVQKRFLVLVSAAHVFLYTVLREIPTTGHMVRVLVRRMRDALDDADSIALIWVSHDAALLWVLFVGIVGSGTTEDREWFSSRLNSLLERARGILPPERCRRENLQQLLSGFLWRDKHCLPVLDEVWATWERGQGGTSGGGGGGGGVGLLLAGSPCVAGAFTARGMHGSGTPACDIVLFSEWSAAGMVRFAAISAVDAFVRLKPKGTMDWEHHDNMAAWQRENGTTQVWRNVISRNDQTGSEQSATIISRTTATPTARAL</sequence>
<dbReference type="PANTHER" id="PTHR37540:SF5">
    <property type="entry name" value="TRANSCRIPTION FACTOR DOMAIN-CONTAINING PROTEIN"/>
    <property type="match status" value="1"/>
</dbReference>